<proteinExistence type="predicted"/>
<dbReference type="Pfam" id="PF05673">
    <property type="entry name" value="DUF815"/>
    <property type="match status" value="1"/>
</dbReference>
<dbReference type="Proteomes" id="UP000232323">
    <property type="component" value="Unassembled WGS sequence"/>
</dbReference>
<comment type="caution">
    <text evidence="1">The sequence shown here is derived from an EMBL/GenBank/DDBJ whole genome shotgun (WGS) entry which is preliminary data.</text>
</comment>
<keyword evidence="2" id="KW-1185">Reference proteome</keyword>
<dbReference type="InterPro" id="IPR027417">
    <property type="entry name" value="P-loop_NTPase"/>
</dbReference>
<accession>A0A250XH04</accession>
<dbReference type="PANTHER" id="PTHR42935">
    <property type="entry name" value="SLR0930 PROTEIN"/>
    <property type="match status" value="1"/>
</dbReference>
<evidence type="ECO:0000313" key="1">
    <source>
        <dbReference type="EMBL" id="GAX82202.1"/>
    </source>
</evidence>
<evidence type="ECO:0000313" key="2">
    <source>
        <dbReference type="Proteomes" id="UP000232323"/>
    </source>
</evidence>
<dbReference type="CDD" id="cd01120">
    <property type="entry name" value="RecA-like_superfamily"/>
    <property type="match status" value="1"/>
</dbReference>
<gene>
    <name evidence="1" type="ORF">CEUSTIGMA_g9630.t1</name>
</gene>
<reference evidence="1 2" key="1">
    <citation type="submission" date="2017-08" db="EMBL/GenBank/DDBJ databases">
        <title>Acidophilic green algal genome provides insights into adaptation to an acidic environment.</title>
        <authorList>
            <person name="Hirooka S."/>
            <person name="Hirose Y."/>
            <person name="Kanesaki Y."/>
            <person name="Higuchi S."/>
            <person name="Fujiwara T."/>
            <person name="Onuma R."/>
            <person name="Era A."/>
            <person name="Ohbayashi R."/>
            <person name="Uzuka A."/>
            <person name="Nozaki H."/>
            <person name="Yoshikawa H."/>
            <person name="Miyagishima S.Y."/>
        </authorList>
    </citation>
    <scope>NUCLEOTIDE SEQUENCE [LARGE SCALE GENOMIC DNA]</scope>
    <source>
        <strain evidence="1 2">NIES-2499</strain>
    </source>
</reference>
<dbReference type="SUPFAM" id="SSF52540">
    <property type="entry name" value="P-loop containing nucleoside triphosphate hydrolases"/>
    <property type="match status" value="1"/>
</dbReference>
<name>A0A250XH04_9CHLO</name>
<dbReference type="AlphaFoldDB" id="A0A250XH04"/>
<dbReference type="PANTHER" id="PTHR42935:SF1">
    <property type="entry name" value="SLR0930 PROTEIN"/>
    <property type="match status" value="1"/>
</dbReference>
<sequence length="507" mass="54886">MLINSRGFTVKTRCLVCSYGDLVPFACRKNAGSECSRYHAARSKSYHGDSRVKALGFDFGDVDHENEKSPASPPQAKLSTLSSLSASLLVFSSVFKGSVGEAFLSTLSVLNKYQASNKEVVSAYTKFYSLLLQSGFNSWEEYLLDQILLGRENAFARAVAQGGVESGAAIMRAVAYDLDLLQQLTLPLSRLVDHISDIAPIMSPYWVAAASSVATKVSPKALSSSLNVQDALNMNMPTSFIQRPATQHELQAWASSISSKQEWSEGAQILAQYYHLHGFGITSRNSALRWSKGAFEEGHEGNLTLSPLSVLDEQKSQLDRNTIRFCEGFPAQHCLIGGPSGSGKSWLLWEATLIAGKDKGVRIVEIPSSEQATLLEAVRGAGRYPRIRFILTLDNVDFPIRNAGLGQDLMTGLNGGAGPSGWPTNVLLYAAASSSSTISFDNDVVSRFGLVMTTGDLTEESFHLTLEQMGGRAFTSEELTAAGKFAKTRGGLTVRNAASYLRKESCK</sequence>
<dbReference type="OrthoDB" id="532206at2759"/>
<dbReference type="InterPro" id="IPR008533">
    <property type="entry name" value="DUF815"/>
</dbReference>
<dbReference type="EMBL" id="BEGY01000077">
    <property type="protein sequence ID" value="GAX82202.1"/>
    <property type="molecule type" value="Genomic_DNA"/>
</dbReference>
<organism evidence="1 2">
    <name type="scientific">Chlamydomonas eustigma</name>
    <dbReference type="NCBI Taxonomy" id="1157962"/>
    <lineage>
        <taxon>Eukaryota</taxon>
        <taxon>Viridiplantae</taxon>
        <taxon>Chlorophyta</taxon>
        <taxon>core chlorophytes</taxon>
        <taxon>Chlorophyceae</taxon>
        <taxon>CS clade</taxon>
        <taxon>Chlamydomonadales</taxon>
        <taxon>Chlamydomonadaceae</taxon>
        <taxon>Chlamydomonas</taxon>
    </lineage>
</organism>
<protein>
    <submittedName>
        <fullName evidence="1">Uncharacterized protein</fullName>
    </submittedName>
</protein>
<dbReference type="STRING" id="1157962.A0A250XH04"/>